<dbReference type="AlphaFoldDB" id="A0AAU9JUG7"/>
<evidence type="ECO:0000313" key="1">
    <source>
        <dbReference type="EMBL" id="CAG9324539.1"/>
    </source>
</evidence>
<comment type="caution">
    <text evidence="1">The sequence shown here is derived from an EMBL/GenBank/DDBJ whole genome shotgun (WGS) entry which is preliminary data.</text>
</comment>
<organism evidence="1 2">
    <name type="scientific">Blepharisma stoltei</name>
    <dbReference type="NCBI Taxonomy" id="1481888"/>
    <lineage>
        <taxon>Eukaryota</taxon>
        <taxon>Sar</taxon>
        <taxon>Alveolata</taxon>
        <taxon>Ciliophora</taxon>
        <taxon>Postciliodesmatophora</taxon>
        <taxon>Heterotrichea</taxon>
        <taxon>Heterotrichida</taxon>
        <taxon>Blepharismidae</taxon>
        <taxon>Blepharisma</taxon>
    </lineage>
</organism>
<evidence type="ECO:0000313" key="2">
    <source>
        <dbReference type="Proteomes" id="UP001162131"/>
    </source>
</evidence>
<keyword evidence="2" id="KW-1185">Reference proteome</keyword>
<proteinExistence type="predicted"/>
<name>A0AAU9JUG7_9CILI</name>
<gene>
    <name evidence="1" type="ORF">BSTOLATCC_MIC36325</name>
</gene>
<protein>
    <submittedName>
        <fullName evidence="1">Uncharacterized protein</fullName>
    </submittedName>
</protein>
<dbReference type="EMBL" id="CAJZBQ010000036">
    <property type="protein sequence ID" value="CAG9324539.1"/>
    <property type="molecule type" value="Genomic_DNA"/>
</dbReference>
<accession>A0AAU9JUG7</accession>
<reference evidence="1" key="1">
    <citation type="submission" date="2021-09" db="EMBL/GenBank/DDBJ databases">
        <authorList>
            <consortium name="AG Swart"/>
            <person name="Singh M."/>
            <person name="Singh A."/>
            <person name="Seah K."/>
            <person name="Emmerich C."/>
        </authorList>
    </citation>
    <scope>NUCLEOTIDE SEQUENCE</scope>
    <source>
        <strain evidence="1">ATCC30299</strain>
    </source>
</reference>
<dbReference type="Proteomes" id="UP001162131">
    <property type="component" value="Unassembled WGS sequence"/>
</dbReference>
<sequence length="499" mass="57448">MEDRTYYWLLNLLSSKSNSLNLLETYVICDQRPSFFYAKTKGRTISKIQESSNLHDLLCEIYKNHAWKQKIKDSGSLVCYFLYQKDRKRIFEADLKETISAPWIPNLNYIQIARPNAEIYEIIYNLRMEYTTKGYVTNLSRVIENEITSADCSQIYDQACDAALTLMILIEESETKRVMILDVDFIEDIEKSIWISFTREIKIAEPELCLQVKIEQPSDLNDIKVTSYAEEKLTKLVNGEAITKKPTKISKKIKDLKYTVQRGHIRNKASILSSPIKILRSGELKLGESHSDKELVETNEPEPFHKSFNSMSPTCKEVNSLDLGFEGKKKEALYKEIQKCPEMRSMLRRAGYIDVLQDISKYSLKNALRSPQREVSEDKIETKSKRKFDSCSRKNRLKCPLPPSGSKTARSHDISSLSSELQSPGIANLSKTFNFKSSKNLFRIKSKVNKKKFKYVSSPGSANYTPRTNSEVEEELKSHSYLTNTVNISPEKSRDNTFN</sequence>